<proteinExistence type="predicted"/>
<dbReference type="InterPro" id="IPR058512">
    <property type="entry name" value="DUF8199"/>
</dbReference>
<accession>A0A1M6DNA2</accession>
<protein>
    <submittedName>
        <fullName evidence="2">Uncharacterized protein</fullName>
    </submittedName>
</protein>
<dbReference type="AlphaFoldDB" id="A0A1M6DNA2"/>
<dbReference type="Proteomes" id="UP000184488">
    <property type="component" value="Unassembled WGS sequence"/>
</dbReference>
<evidence type="ECO:0000313" key="3">
    <source>
        <dbReference type="Proteomes" id="UP000184488"/>
    </source>
</evidence>
<feature type="chain" id="PRO_5013336771" evidence="1">
    <location>
        <begin position="24"/>
        <end position="142"/>
    </location>
</feature>
<dbReference type="OrthoDB" id="795045at2"/>
<keyword evidence="3" id="KW-1185">Reference proteome</keyword>
<sequence length="142" mass="16157">MKIKAHIAILLSTLILVSNVGLAFNVHYCEGKISGITFNYKTEEPCVEEKPCVVEKSCCAKQNTHDECCKNDKVDIKKTASENVLVKSFQLDLSSFIPAQEYNFSQFVVLKEFVQKSENPSFYCDTNAPPLYKLYSQYIFYA</sequence>
<dbReference type="STRING" id="415425.SAMN05444363_1549"/>
<name>A0A1M6DNA2_9FLAO</name>
<evidence type="ECO:0000313" key="2">
    <source>
        <dbReference type="EMBL" id="SHI74774.1"/>
    </source>
</evidence>
<keyword evidence="1" id="KW-0732">Signal</keyword>
<gene>
    <name evidence="2" type="ORF">SAMN05444363_1549</name>
</gene>
<organism evidence="2 3">
    <name type="scientific">Flavobacterium terrae</name>
    <dbReference type="NCBI Taxonomy" id="415425"/>
    <lineage>
        <taxon>Bacteria</taxon>
        <taxon>Pseudomonadati</taxon>
        <taxon>Bacteroidota</taxon>
        <taxon>Flavobacteriia</taxon>
        <taxon>Flavobacteriales</taxon>
        <taxon>Flavobacteriaceae</taxon>
        <taxon>Flavobacterium</taxon>
    </lineage>
</organism>
<dbReference type="NCBIfam" id="NF047658">
    <property type="entry name" value="HYC_CC_PP"/>
    <property type="match status" value="1"/>
</dbReference>
<feature type="signal peptide" evidence="1">
    <location>
        <begin position="1"/>
        <end position="23"/>
    </location>
</feature>
<dbReference type="InterPro" id="IPR058060">
    <property type="entry name" value="HYC_CC_PP"/>
</dbReference>
<dbReference type="EMBL" id="FQZI01000002">
    <property type="protein sequence ID" value="SHI74774.1"/>
    <property type="molecule type" value="Genomic_DNA"/>
</dbReference>
<dbReference type="Pfam" id="PF26622">
    <property type="entry name" value="DUF8199"/>
    <property type="match status" value="1"/>
</dbReference>
<dbReference type="RefSeq" id="WP_073310118.1">
    <property type="nucleotide sequence ID" value="NZ_FQZI01000002.1"/>
</dbReference>
<evidence type="ECO:0000256" key="1">
    <source>
        <dbReference type="SAM" id="SignalP"/>
    </source>
</evidence>
<reference evidence="3" key="1">
    <citation type="submission" date="2016-11" db="EMBL/GenBank/DDBJ databases">
        <authorList>
            <person name="Varghese N."/>
            <person name="Submissions S."/>
        </authorList>
    </citation>
    <scope>NUCLEOTIDE SEQUENCE [LARGE SCALE GENOMIC DNA]</scope>
    <source>
        <strain evidence="3">DSM 18829</strain>
    </source>
</reference>